<protein>
    <submittedName>
        <fullName evidence="1">RCG39177</fullName>
    </submittedName>
</protein>
<dbReference type="EMBL" id="CH474067">
    <property type="protein sequence ID" value="EDL75098.1"/>
    <property type="molecule type" value="Genomic_DNA"/>
</dbReference>
<gene>
    <name evidence="1" type="ORF">rCG_39177</name>
</gene>
<organism evidence="1 2">
    <name type="scientific">Rattus norvegicus</name>
    <name type="common">Rat</name>
    <dbReference type="NCBI Taxonomy" id="10116"/>
    <lineage>
        <taxon>Eukaryota</taxon>
        <taxon>Metazoa</taxon>
        <taxon>Chordata</taxon>
        <taxon>Craniata</taxon>
        <taxon>Vertebrata</taxon>
        <taxon>Euteleostomi</taxon>
        <taxon>Mammalia</taxon>
        <taxon>Eutheria</taxon>
        <taxon>Euarchontoglires</taxon>
        <taxon>Glires</taxon>
        <taxon>Rodentia</taxon>
        <taxon>Myomorpha</taxon>
        <taxon>Muroidea</taxon>
        <taxon>Muridae</taxon>
        <taxon>Murinae</taxon>
        <taxon>Rattus</taxon>
    </lineage>
</organism>
<accession>A6KMH1</accession>
<dbReference type="Proteomes" id="UP000234681">
    <property type="component" value="Chromosome 16"/>
</dbReference>
<name>A6KMH1_RAT</name>
<evidence type="ECO:0000313" key="1">
    <source>
        <dbReference type="EMBL" id="EDL75098.1"/>
    </source>
</evidence>
<sequence length="133" mass="14681">MGLESVWPSQSLGFLLWKWVCQQQSPSDLSHGTENTGLGHYVYLMISQFPKAGSKIQNHFHEIWPGRGRRSCARKEAKPSPTAQLCREFTWGWGWCPGGSLSLALRRCPGLPGGWFSRTRSCLPAISGGTGSC</sequence>
<proteinExistence type="predicted"/>
<reference evidence="1 2" key="1">
    <citation type="submission" date="2005-09" db="EMBL/GenBank/DDBJ databases">
        <authorList>
            <person name="Mural R.J."/>
            <person name="Li P.W."/>
            <person name="Adams M.D."/>
            <person name="Amanatides P.G."/>
            <person name="Baden-Tillson H."/>
            <person name="Barnstead M."/>
            <person name="Chin S.H."/>
            <person name="Dew I."/>
            <person name="Evans C.A."/>
            <person name="Ferriera S."/>
            <person name="Flanigan M."/>
            <person name="Fosler C."/>
            <person name="Glodek A."/>
            <person name="Gu Z."/>
            <person name="Holt R.A."/>
            <person name="Jennings D."/>
            <person name="Kraft C.L."/>
            <person name="Lu F."/>
            <person name="Nguyen T."/>
            <person name="Nusskern D.R."/>
            <person name="Pfannkoch C.M."/>
            <person name="Sitter C."/>
            <person name="Sutton G.G."/>
            <person name="Venter J.C."/>
            <person name="Wang Z."/>
            <person name="Woodage T."/>
            <person name="Zheng X.H."/>
            <person name="Zhong F."/>
        </authorList>
    </citation>
    <scope>NUCLEOTIDE SEQUENCE [LARGE SCALE GENOMIC DNA]</scope>
    <source>
        <strain>BN</strain>
        <strain evidence="2">Sprague-Dawley</strain>
    </source>
</reference>
<evidence type="ECO:0000313" key="2">
    <source>
        <dbReference type="Proteomes" id="UP000234681"/>
    </source>
</evidence>
<dbReference type="AlphaFoldDB" id="A6KMH1"/>